<dbReference type="Gene3D" id="3.60.130.30">
    <property type="match status" value="1"/>
</dbReference>
<organism evidence="2 3">
    <name type="scientific">Armillaria ostoyae</name>
    <name type="common">Armillaria root rot fungus</name>
    <dbReference type="NCBI Taxonomy" id="47428"/>
    <lineage>
        <taxon>Eukaryota</taxon>
        <taxon>Fungi</taxon>
        <taxon>Dikarya</taxon>
        <taxon>Basidiomycota</taxon>
        <taxon>Agaricomycotina</taxon>
        <taxon>Agaricomycetes</taxon>
        <taxon>Agaricomycetidae</taxon>
        <taxon>Agaricales</taxon>
        <taxon>Marasmiineae</taxon>
        <taxon>Physalacriaceae</taxon>
        <taxon>Armillaria</taxon>
    </lineage>
</organism>
<gene>
    <name evidence="2" type="ORF">ARMOST_11709</name>
</gene>
<dbReference type="AlphaFoldDB" id="A0A284RHW6"/>
<accession>A0A284RHW6</accession>
<protein>
    <submittedName>
        <fullName evidence="2">Uncharacterized protein</fullName>
    </submittedName>
</protein>
<evidence type="ECO:0000313" key="2">
    <source>
        <dbReference type="EMBL" id="SJL08346.1"/>
    </source>
</evidence>
<sequence>MFHLPDLFTGFFDLGHTHSKCVFSPWEGTPIVVPDPDFDFPALVKERMEQEEFFTNLDAHNPFDSGSPLTMPPSSPELKASLDLTFNLPTALPASQPNTPMLDMAPPSDAPHPSHAKQQSKANGNLCTKHTHTSSPVQTEFEIEQAPHASTAYVRIHEDSWKKHHTLQDLVGPKYGFKHCAWPGSDAISIIDREGHVIVVMAEHPNDPDWDNVHTEVADKLETSRRHCKLDREHWHHRHGTFAALSNGISYGGGQMHPQNLHHSMKNTKVLSSLLNCMAFIRLAGFGSAAFATWVPSLFCYYATHLCNLLLHDATLVINWANSIFACVTFNFGPLTLCFHHMDSGNLPFGWCTITTLSKFDYHHGGHLVLWDLKLVIDFPLGSTILIPSAILHHLNTSLAHVDYGFQSSETHWASLTANQWEKATQMQEDRWQMGLDLFLTLEELQTM</sequence>
<dbReference type="OMA" id="SETHWAS"/>
<reference evidence="3" key="1">
    <citation type="journal article" date="2017" name="Nat. Ecol. Evol.">
        <title>Genome expansion and lineage-specific genetic innovations in the forest pathogenic fungi Armillaria.</title>
        <authorList>
            <person name="Sipos G."/>
            <person name="Prasanna A.N."/>
            <person name="Walter M.C."/>
            <person name="O'Connor E."/>
            <person name="Balint B."/>
            <person name="Krizsan K."/>
            <person name="Kiss B."/>
            <person name="Hess J."/>
            <person name="Varga T."/>
            <person name="Slot J."/>
            <person name="Riley R."/>
            <person name="Boka B."/>
            <person name="Rigling D."/>
            <person name="Barry K."/>
            <person name="Lee J."/>
            <person name="Mihaltcheva S."/>
            <person name="LaButti K."/>
            <person name="Lipzen A."/>
            <person name="Waldron R."/>
            <person name="Moloney N.M."/>
            <person name="Sperisen C."/>
            <person name="Kredics L."/>
            <person name="Vagvoelgyi C."/>
            <person name="Patrignani A."/>
            <person name="Fitzpatrick D."/>
            <person name="Nagy I."/>
            <person name="Doyle S."/>
            <person name="Anderson J.B."/>
            <person name="Grigoriev I.V."/>
            <person name="Gueldener U."/>
            <person name="Muensterkoetter M."/>
            <person name="Nagy L.G."/>
        </authorList>
    </citation>
    <scope>NUCLEOTIDE SEQUENCE [LARGE SCALE GENOMIC DNA]</scope>
    <source>
        <strain evidence="3">C18/9</strain>
    </source>
</reference>
<name>A0A284RHW6_ARMOS</name>
<proteinExistence type="predicted"/>
<evidence type="ECO:0000313" key="3">
    <source>
        <dbReference type="Proteomes" id="UP000219338"/>
    </source>
</evidence>
<dbReference type="STRING" id="47428.A0A284RHW6"/>
<dbReference type="Proteomes" id="UP000219338">
    <property type="component" value="Unassembled WGS sequence"/>
</dbReference>
<evidence type="ECO:0000256" key="1">
    <source>
        <dbReference type="SAM" id="MobiDB-lite"/>
    </source>
</evidence>
<keyword evidence="3" id="KW-1185">Reference proteome</keyword>
<dbReference type="OrthoDB" id="3202607at2759"/>
<feature type="region of interest" description="Disordered" evidence="1">
    <location>
        <begin position="89"/>
        <end position="123"/>
    </location>
</feature>
<dbReference type="EMBL" id="FUEG01000009">
    <property type="protein sequence ID" value="SJL08346.1"/>
    <property type="molecule type" value="Genomic_DNA"/>
</dbReference>